<dbReference type="EMBL" id="VFJB01000005">
    <property type="protein sequence ID" value="KAA0258212.1"/>
    <property type="molecule type" value="Genomic_DNA"/>
</dbReference>
<evidence type="ECO:0000313" key="14">
    <source>
        <dbReference type="Proteomes" id="UP000322876"/>
    </source>
</evidence>
<dbReference type="InterPro" id="IPR005273">
    <property type="entry name" value="Ura-DNA_glyco_family4"/>
</dbReference>
<dbReference type="RefSeq" id="WP_149266532.1">
    <property type="nucleotide sequence ID" value="NZ_VFJB01000005.1"/>
</dbReference>
<comment type="similarity">
    <text evidence="2">Belongs to the uracil-DNA glycosylase (UDG) superfamily. Type 4 (UDGa) family.</text>
</comment>
<evidence type="ECO:0000313" key="13">
    <source>
        <dbReference type="EMBL" id="KAA0258212.1"/>
    </source>
</evidence>
<keyword evidence="14" id="KW-1185">Reference proteome</keyword>
<dbReference type="InterPro" id="IPR005122">
    <property type="entry name" value="Uracil-DNA_glycosylase-like"/>
</dbReference>
<dbReference type="GO" id="GO:0004844">
    <property type="term" value="F:uracil DNA N-glycosylase activity"/>
    <property type="evidence" value="ECO:0007669"/>
    <property type="project" value="UniProtKB-EC"/>
</dbReference>
<dbReference type="Pfam" id="PF03167">
    <property type="entry name" value="UDG"/>
    <property type="match status" value="1"/>
</dbReference>
<evidence type="ECO:0000256" key="3">
    <source>
        <dbReference type="ARBA" id="ARBA00012030"/>
    </source>
</evidence>
<evidence type="ECO:0000256" key="6">
    <source>
        <dbReference type="ARBA" id="ARBA00022723"/>
    </source>
</evidence>
<dbReference type="PANTHER" id="PTHR33693:SF1">
    <property type="entry name" value="TYPE-4 URACIL-DNA GLYCOSYLASE"/>
    <property type="match status" value="1"/>
</dbReference>
<reference evidence="13 14" key="1">
    <citation type="submission" date="2019-06" db="EMBL/GenBank/DDBJ databases">
        <title>Genomic insights into carbon and energy metabolism of Deferribacter autotrophicus revealed new metabolic traits in the phylum Deferribacteres.</title>
        <authorList>
            <person name="Slobodkin A.I."/>
            <person name="Slobodkina G.B."/>
            <person name="Allioux M."/>
            <person name="Alain K."/>
            <person name="Jebbar M."/>
            <person name="Shadrin V."/>
            <person name="Kublanov I.V."/>
            <person name="Toshchakov S.V."/>
            <person name="Bonch-Osmolovskaya E.A."/>
        </authorList>
    </citation>
    <scope>NUCLEOTIDE SEQUENCE [LARGE SCALE GENOMIC DNA]</scope>
    <source>
        <strain evidence="13 14">SL50</strain>
    </source>
</reference>
<evidence type="ECO:0000256" key="7">
    <source>
        <dbReference type="ARBA" id="ARBA00022763"/>
    </source>
</evidence>
<evidence type="ECO:0000256" key="11">
    <source>
        <dbReference type="ARBA" id="ARBA00023204"/>
    </source>
</evidence>
<keyword evidence="8" id="KW-0378">Hydrolase</keyword>
<keyword evidence="7" id="KW-0227">DNA damage</keyword>
<dbReference type="SMART" id="SM00986">
    <property type="entry name" value="UDG"/>
    <property type="match status" value="1"/>
</dbReference>
<comment type="caution">
    <text evidence="13">The sequence shown here is derived from an EMBL/GenBank/DDBJ whole genome shotgun (WGS) entry which is preliminary data.</text>
</comment>
<keyword evidence="9" id="KW-0408">Iron</keyword>
<keyword evidence="6" id="KW-0479">Metal-binding</keyword>
<evidence type="ECO:0000256" key="4">
    <source>
        <dbReference type="ARBA" id="ARBA00019403"/>
    </source>
</evidence>
<dbReference type="AlphaFoldDB" id="A0A5A8F2N8"/>
<dbReference type="GO" id="GO:0006281">
    <property type="term" value="P:DNA repair"/>
    <property type="evidence" value="ECO:0007669"/>
    <property type="project" value="UniProtKB-KW"/>
</dbReference>
<evidence type="ECO:0000256" key="5">
    <source>
        <dbReference type="ARBA" id="ARBA00022485"/>
    </source>
</evidence>
<dbReference type="InterPro" id="IPR036895">
    <property type="entry name" value="Uracil-DNA_glycosylase-like_sf"/>
</dbReference>
<evidence type="ECO:0000256" key="9">
    <source>
        <dbReference type="ARBA" id="ARBA00023004"/>
    </source>
</evidence>
<comment type="catalytic activity">
    <reaction evidence="1">
        <text>Hydrolyzes single-stranded DNA or mismatched double-stranded DNA and polynucleotides, releasing free uracil.</text>
        <dbReference type="EC" id="3.2.2.27"/>
    </reaction>
</comment>
<gene>
    <name evidence="13" type="ORF">FHQ18_07415</name>
</gene>
<dbReference type="SUPFAM" id="SSF52141">
    <property type="entry name" value="Uracil-DNA glycosylase-like"/>
    <property type="match status" value="1"/>
</dbReference>
<dbReference type="Gene3D" id="3.40.470.10">
    <property type="entry name" value="Uracil-DNA glycosylase-like domain"/>
    <property type="match status" value="1"/>
</dbReference>
<dbReference type="InterPro" id="IPR051536">
    <property type="entry name" value="UDG_Type-4/5"/>
</dbReference>
<dbReference type="CDD" id="cd10030">
    <property type="entry name" value="UDG-F4_TTUDGA_SPO1dp_like"/>
    <property type="match status" value="1"/>
</dbReference>
<evidence type="ECO:0000259" key="12">
    <source>
        <dbReference type="SMART" id="SM00986"/>
    </source>
</evidence>
<accession>A0A5A8F2N8</accession>
<evidence type="ECO:0000256" key="10">
    <source>
        <dbReference type="ARBA" id="ARBA00023014"/>
    </source>
</evidence>
<dbReference type="Proteomes" id="UP000322876">
    <property type="component" value="Unassembled WGS sequence"/>
</dbReference>
<dbReference type="SMART" id="SM00987">
    <property type="entry name" value="UreE_C"/>
    <property type="match status" value="1"/>
</dbReference>
<dbReference type="EC" id="3.2.2.27" evidence="3"/>
<keyword evidence="11" id="KW-0234">DNA repair</keyword>
<dbReference type="GO" id="GO:0051539">
    <property type="term" value="F:4 iron, 4 sulfur cluster binding"/>
    <property type="evidence" value="ECO:0007669"/>
    <property type="project" value="UniProtKB-KW"/>
</dbReference>
<sequence>MRDNSYLSEVYGIEEILLKDDYNCEDSLYQLYEESVKSCEKCRLAKGRTNIVFGEGNPKAELMFVGEGPGAEEDKQGRPFVGRAGQLLTKMIEAMKFKRSEVYIANIVKCRPPNNRAPFQDEINICIPYLHKQIEIISPKVIVCLGSIAASSLLNTTKAISKIRGEFRDFRGIKVMPTFHPAYLLRNPKMKKLAWEDLQKVMKLLGKL</sequence>
<organism evidence="13 14">
    <name type="scientific">Deferribacter autotrophicus</name>
    <dbReference type="NCBI Taxonomy" id="500465"/>
    <lineage>
        <taxon>Bacteria</taxon>
        <taxon>Pseudomonadati</taxon>
        <taxon>Deferribacterota</taxon>
        <taxon>Deferribacteres</taxon>
        <taxon>Deferribacterales</taxon>
        <taxon>Deferribacteraceae</taxon>
        <taxon>Deferribacter</taxon>
    </lineage>
</organism>
<evidence type="ECO:0000256" key="8">
    <source>
        <dbReference type="ARBA" id="ARBA00022801"/>
    </source>
</evidence>
<feature type="domain" description="Uracil-DNA glycosylase-like" evidence="12">
    <location>
        <begin position="53"/>
        <end position="199"/>
    </location>
</feature>
<dbReference type="OrthoDB" id="5290748at2"/>
<protein>
    <recommendedName>
        <fullName evidence="4">Type-4 uracil-DNA glycosylase</fullName>
        <ecNumber evidence="3">3.2.2.27</ecNumber>
    </recommendedName>
</protein>
<evidence type="ECO:0000256" key="2">
    <source>
        <dbReference type="ARBA" id="ARBA00006521"/>
    </source>
</evidence>
<dbReference type="GO" id="GO:0046872">
    <property type="term" value="F:metal ion binding"/>
    <property type="evidence" value="ECO:0007669"/>
    <property type="project" value="UniProtKB-KW"/>
</dbReference>
<dbReference type="NCBIfam" id="TIGR00758">
    <property type="entry name" value="UDG_fam4"/>
    <property type="match status" value="1"/>
</dbReference>
<keyword evidence="5" id="KW-0004">4Fe-4S</keyword>
<dbReference type="PANTHER" id="PTHR33693">
    <property type="entry name" value="TYPE-5 URACIL-DNA GLYCOSYLASE"/>
    <property type="match status" value="1"/>
</dbReference>
<keyword evidence="10" id="KW-0411">Iron-sulfur</keyword>
<name>A0A5A8F2N8_9BACT</name>
<proteinExistence type="inferred from homology"/>
<evidence type="ECO:0000256" key="1">
    <source>
        <dbReference type="ARBA" id="ARBA00001400"/>
    </source>
</evidence>